<evidence type="ECO:0000313" key="2">
    <source>
        <dbReference type="EMBL" id="PIO56326.1"/>
    </source>
</evidence>
<organism evidence="2 3">
    <name type="scientific">Teladorsagia circumcincta</name>
    <name type="common">Brown stomach worm</name>
    <name type="synonym">Ostertagia circumcincta</name>
    <dbReference type="NCBI Taxonomy" id="45464"/>
    <lineage>
        <taxon>Eukaryota</taxon>
        <taxon>Metazoa</taxon>
        <taxon>Ecdysozoa</taxon>
        <taxon>Nematoda</taxon>
        <taxon>Chromadorea</taxon>
        <taxon>Rhabditida</taxon>
        <taxon>Rhabditina</taxon>
        <taxon>Rhabditomorpha</taxon>
        <taxon>Strongyloidea</taxon>
        <taxon>Trichostrongylidae</taxon>
        <taxon>Teladorsagia</taxon>
    </lineage>
</organism>
<dbReference type="InterPro" id="IPR004147">
    <property type="entry name" value="ABC1_dom"/>
</dbReference>
<dbReference type="PANTHER" id="PTHR43851:SF3">
    <property type="entry name" value="COENZYME Q8"/>
    <property type="match status" value="1"/>
</dbReference>
<reference evidence="2 3" key="1">
    <citation type="submission" date="2015-09" db="EMBL/GenBank/DDBJ databases">
        <title>Draft genome of the parasitic nematode Teladorsagia circumcincta isolate WARC Sus (inbred).</title>
        <authorList>
            <person name="Mitreva M."/>
        </authorList>
    </citation>
    <scope>NUCLEOTIDE SEQUENCE [LARGE SCALE GENOMIC DNA]</scope>
    <source>
        <strain evidence="2 3">S</strain>
    </source>
</reference>
<evidence type="ECO:0000259" key="1">
    <source>
        <dbReference type="Pfam" id="PF03109"/>
    </source>
</evidence>
<dbReference type="Proteomes" id="UP000230423">
    <property type="component" value="Unassembled WGS sequence"/>
</dbReference>
<dbReference type="PANTHER" id="PTHR43851">
    <property type="match status" value="1"/>
</dbReference>
<dbReference type="OrthoDB" id="201153at2759"/>
<dbReference type="GO" id="GO:0006744">
    <property type="term" value="P:ubiquinone biosynthetic process"/>
    <property type="evidence" value="ECO:0007669"/>
    <property type="project" value="TreeGrafter"/>
</dbReference>
<dbReference type="AlphaFoldDB" id="A0A2G9TED4"/>
<protein>
    <recommendedName>
        <fullName evidence="1">ABC1 atypical kinase-like domain-containing protein</fullName>
    </recommendedName>
</protein>
<keyword evidence="3" id="KW-1185">Reference proteome</keyword>
<dbReference type="InterPro" id="IPR051409">
    <property type="entry name" value="Atypical_kinase_ADCK"/>
</dbReference>
<accession>A0A2G9TED4</accession>
<feature type="non-terminal residue" evidence="2">
    <location>
        <position position="75"/>
    </location>
</feature>
<sequence>SGATLQNSQSPGKPRMILLDFGATRSYSKTFVDIYMKLIKAAADLDTPRITELSKEIGFLTGYETAAMEYAHAQS</sequence>
<feature type="domain" description="ABC1 atypical kinase-like" evidence="1">
    <location>
        <begin position="13"/>
        <end position="53"/>
    </location>
</feature>
<dbReference type="Pfam" id="PF03109">
    <property type="entry name" value="ABC1"/>
    <property type="match status" value="1"/>
</dbReference>
<proteinExistence type="predicted"/>
<evidence type="ECO:0000313" key="3">
    <source>
        <dbReference type="Proteomes" id="UP000230423"/>
    </source>
</evidence>
<feature type="non-terminal residue" evidence="2">
    <location>
        <position position="1"/>
    </location>
</feature>
<dbReference type="EMBL" id="KZ378352">
    <property type="protein sequence ID" value="PIO56326.1"/>
    <property type="molecule type" value="Genomic_DNA"/>
</dbReference>
<name>A0A2G9TED4_TELCI</name>
<gene>
    <name evidence="2" type="ORF">TELCIR_22275</name>
</gene>